<evidence type="ECO:0008006" key="4">
    <source>
        <dbReference type="Google" id="ProtNLM"/>
    </source>
</evidence>
<protein>
    <recommendedName>
        <fullName evidence="4">Transmembrane protein</fullName>
    </recommendedName>
</protein>
<organism evidence="2 3">
    <name type="scientific">Daphnia magna</name>
    <dbReference type="NCBI Taxonomy" id="35525"/>
    <lineage>
        <taxon>Eukaryota</taxon>
        <taxon>Metazoa</taxon>
        <taxon>Ecdysozoa</taxon>
        <taxon>Arthropoda</taxon>
        <taxon>Crustacea</taxon>
        <taxon>Branchiopoda</taxon>
        <taxon>Diplostraca</taxon>
        <taxon>Cladocera</taxon>
        <taxon>Anomopoda</taxon>
        <taxon>Daphniidae</taxon>
        <taxon>Daphnia</taxon>
    </lineage>
</organism>
<evidence type="ECO:0000313" key="2">
    <source>
        <dbReference type="EMBL" id="KAK4021845.1"/>
    </source>
</evidence>
<dbReference type="EMBL" id="JAOYFB010000036">
    <property type="protein sequence ID" value="KAK4021845.1"/>
    <property type="molecule type" value="Genomic_DNA"/>
</dbReference>
<keyword evidence="1" id="KW-0812">Transmembrane</keyword>
<gene>
    <name evidence="2" type="ORF">OUZ56_003753</name>
</gene>
<accession>A0ABR0A9M9</accession>
<evidence type="ECO:0000256" key="1">
    <source>
        <dbReference type="SAM" id="Phobius"/>
    </source>
</evidence>
<evidence type="ECO:0000313" key="3">
    <source>
        <dbReference type="Proteomes" id="UP001234178"/>
    </source>
</evidence>
<proteinExistence type="predicted"/>
<dbReference type="Proteomes" id="UP001234178">
    <property type="component" value="Unassembled WGS sequence"/>
</dbReference>
<feature type="transmembrane region" description="Helical" evidence="1">
    <location>
        <begin position="102"/>
        <end position="120"/>
    </location>
</feature>
<keyword evidence="3" id="KW-1185">Reference proteome</keyword>
<name>A0ABR0A9M9_9CRUS</name>
<keyword evidence="1" id="KW-0472">Membrane</keyword>
<keyword evidence="1" id="KW-1133">Transmembrane helix</keyword>
<comment type="caution">
    <text evidence="2">The sequence shown here is derived from an EMBL/GenBank/DDBJ whole genome shotgun (WGS) entry which is preliminary data.</text>
</comment>
<reference evidence="2 3" key="1">
    <citation type="journal article" date="2023" name="Nucleic Acids Res.">
        <title>The hologenome of Daphnia magna reveals possible DNA methylation and microbiome-mediated evolution of the host genome.</title>
        <authorList>
            <person name="Chaturvedi A."/>
            <person name="Li X."/>
            <person name="Dhandapani V."/>
            <person name="Marshall H."/>
            <person name="Kissane S."/>
            <person name="Cuenca-Cambronero M."/>
            <person name="Asole G."/>
            <person name="Calvet F."/>
            <person name="Ruiz-Romero M."/>
            <person name="Marangio P."/>
            <person name="Guigo R."/>
            <person name="Rago D."/>
            <person name="Mirbahai L."/>
            <person name="Eastwood N."/>
            <person name="Colbourne J.K."/>
            <person name="Zhou J."/>
            <person name="Mallon E."/>
            <person name="Orsini L."/>
        </authorList>
    </citation>
    <scope>NUCLEOTIDE SEQUENCE [LARGE SCALE GENOMIC DNA]</scope>
    <source>
        <strain evidence="2">LRV0_1</strain>
    </source>
</reference>
<sequence length="121" mass="13541">MEDILSTVTKAEATLIQPERDLPTSFRYDDDNTHDYEPQANPACDGVTTSHMNVIADLAAAIAEQSMKTGINSSTAMRNIIVTEEEKTGITSYMSWWETFKIIMFFIGLAIICTIAFKILR</sequence>